<evidence type="ECO:0000313" key="1">
    <source>
        <dbReference type="EMBL" id="KAK7026247.1"/>
    </source>
</evidence>
<protein>
    <submittedName>
        <fullName evidence="1">Uncharacterized protein</fullName>
    </submittedName>
</protein>
<reference evidence="1 2" key="1">
    <citation type="journal article" date="2024" name="J Genomics">
        <title>Draft genome sequencing and assembly of Favolaschia claudopus CIRM-BRFM 2984 isolated from oak limbs.</title>
        <authorList>
            <person name="Navarro D."/>
            <person name="Drula E."/>
            <person name="Chaduli D."/>
            <person name="Cazenave R."/>
            <person name="Ahrendt S."/>
            <person name="Wang J."/>
            <person name="Lipzen A."/>
            <person name="Daum C."/>
            <person name="Barry K."/>
            <person name="Grigoriev I.V."/>
            <person name="Favel A."/>
            <person name="Rosso M.N."/>
            <person name="Martin F."/>
        </authorList>
    </citation>
    <scope>NUCLEOTIDE SEQUENCE [LARGE SCALE GENOMIC DNA]</scope>
    <source>
        <strain evidence="1 2">CIRM-BRFM 2984</strain>
    </source>
</reference>
<gene>
    <name evidence="1" type="ORF">R3P38DRAFT_3192854</name>
</gene>
<proteinExistence type="predicted"/>
<name>A0AAW0BIN5_9AGAR</name>
<dbReference type="AlphaFoldDB" id="A0AAW0BIN5"/>
<dbReference type="EMBL" id="JAWWNJ010000032">
    <property type="protein sequence ID" value="KAK7026247.1"/>
    <property type="molecule type" value="Genomic_DNA"/>
</dbReference>
<comment type="caution">
    <text evidence="1">The sequence shown here is derived from an EMBL/GenBank/DDBJ whole genome shotgun (WGS) entry which is preliminary data.</text>
</comment>
<dbReference type="Proteomes" id="UP001362999">
    <property type="component" value="Unassembled WGS sequence"/>
</dbReference>
<accession>A0AAW0BIN5</accession>
<sequence length="178" mass="19001">MHGPTGAGAAALSGCAEPTLSPSLAGFGAYIVPSLLMRRVWNIRVDDASHFPIGATTTATKRLCEPRIVGLGGTWIFADGPRFEGGAAVAATSRVQVLEGRITSRHKASIPSFESEALSRLTDVDIFFDCQRANHRFRGVSFSPSRIEDDNGISDSRTACENVFFGARSSLENVRVGT</sequence>
<evidence type="ECO:0000313" key="2">
    <source>
        <dbReference type="Proteomes" id="UP001362999"/>
    </source>
</evidence>
<organism evidence="1 2">
    <name type="scientific">Favolaschia claudopus</name>
    <dbReference type="NCBI Taxonomy" id="2862362"/>
    <lineage>
        <taxon>Eukaryota</taxon>
        <taxon>Fungi</taxon>
        <taxon>Dikarya</taxon>
        <taxon>Basidiomycota</taxon>
        <taxon>Agaricomycotina</taxon>
        <taxon>Agaricomycetes</taxon>
        <taxon>Agaricomycetidae</taxon>
        <taxon>Agaricales</taxon>
        <taxon>Marasmiineae</taxon>
        <taxon>Mycenaceae</taxon>
        <taxon>Favolaschia</taxon>
    </lineage>
</organism>
<keyword evidence="2" id="KW-1185">Reference proteome</keyword>